<dbReference type="PANTHER" id="PTHR30528">
    <property type="entry name" value="CYTOPLASMIC PROTEIN"/>
    <property type="match status" value="1"/>
</dbReference>
<proteinExistence type="predicted"/>
<comment type="caution">
    <text evidence="1">The sequence shown here is derived from an EMBL/GenBank/DDBJ whole genome shotgun (WGS) entry which is preliminary data.</text>
</comment>
<protein>
    <submittedName>
        <fullName evidence="1">Winged helix DNA-binding domain-containing protein</fullName>
    </submittedName>
</protein>
<evidence type="ECO:0000313" key="1">
    <source>
        <dbReference type="EMBL" id="MCV2369562.1"/>
    </source>
</evidence>
<dbReference type="InterPro" id="IPR009351">
    <property type="entry name" value="AlkZ-like"/>
</dbReference>
<dbReference type="Proteomes" id="UP001209701">
    <property type="component" value="Unassembled WGS sequence"/>
</dbReference>
<gene>
    <name evidence="1" type="ORF">LNV07_15900</name>
</gene>
<name>A0ABT2YHM2_9BURK</name>
<evidence type="ECO:0000313" key="2">
    <source>
        <dbReference type="Proteomes" id="UP001209701"/>
    </source>
</evidence>
<keyword evidence="1" id="KW-0238">DNA-binding</keyword>
<dbReference type="EMBL" id="JAJIRN010000007">
    <property type="protein sequence ID" value="MCV2369562.1"/>
    <property type="molecule type" value="Genomic_DNA"/>
</dbReference>
<keyword evidence="2" id="KW-1185">Reference proteome</keyword>
<reference evidence="1 2" key="1">
    <citation type="submission" date="2021-11" db="EMBL/GenBank/DDBJ databases">
        <authorList>
            <person name="Liang Q."/>
            <person name="Mou H."/>
            <person name="Liu Z."/>
        </authorList>
    </citation>
    <scope>NUCLEOTIDE SEQUENCE [LARGE SCALE GENOMIC DNA]</scope>
    <source>
        <strain evidence="1 2">CHU3</strain>
    </source>
</reference>
<organism evidence="1 2">
    <name type="scientific">Roseateles oligotrophus</name>
    <dbReference type="NCBI Taxonomy" id="1769250"/>
    <lineage>
        <taxon>Bacteria</taxon>
        <taxon>Pseudomonadati</taxon>
        <taxon>Pseudomonadota</taxon>
        <taxon>Betaproteobacteria</taxon>
        <taxon>Burkholderiales</taxon>
        <taxon>Sphaerotilaceae</taxon>
        <taxon>Roseateles</taxon>
    </lineage>
</organism>
<dbReference type="PANTHER" id="PTHR30528:SF0">
    <property type="entry name" value="CYTOPLASMIC PROTEIN"/>
    <property type="match status" value="1"/>
</dbReference>
<dbReference type="GO" id="GO:0003677">
    <property type="term" value="F:DNA binding"/>
    <property type="evidence" value="ECO:0007669"/>
    <property type="project" value="UniProtKB-KW"/>
</dbReference>
<sequence length="363" mass="40793">MSQPTLADLRRYAVARSLFAPCSLAAAIKRLGFVQADPIRAPARAQDLTLRLRVKDYRAGDLERRYAKLAVEEDCLVNYGFLPREHLKLMHPRVAKRAWDAKTQAHAQALLSFVSAHGPCHPREIQAHFDLGSTRNAWGGSSSATTHLLDGMHYRGLLRVQRREAGQRIYAAVEHAEDERSPQAKADALLHLVLAKYAPLPSRSLGQLCSLLSYGAPHLGVEIKRALKQAPQTLPNAEVDGIRWFWPEGENPGARKWQLDDDLRLLAPFDPIVWDRLRFELFWNWAYRFEAYTPPAKRKLGYYALPMLWRGTVIGWGNLSVENGRLVADLGYVNGKAPSDAGFRNAQESELQKMALFLGAEAP</sequence>
<accession>A0ABT2YHM2</accession>
<dbReference type="Pfam" id="PF06224">
    <property type="entry name" value="AlkZ-like"/>
    <property type="match status" value="1"/>
</dbReference>
<dbReference type="RefSeq" id="WP_263572154.1">
    <property type="nucleotide sequence ID" value="NZ_JAJIRN010000007.1"/>
</dbReference>